<keyword evidence="2" id="KW-1185">Reference proteome</keyword>
<evidence type="ECO:0000313" key="1">
    <source>
        <dbReference type="EMBL" id="PXX43010.1"/>
    </source>
</evidence>
<proteinExistence type="predicted"/>
<dbReference type="Pfam" id="PF10995">
    <property type="entry name" value="CBP_BcsE"/>
    <property type="match status" value="1"/>
</dbReference>
<dbReference type="EMBL" id="QJKB01000004">
    <property type="protein sequence ID" value="PXX43010.1"/>
    <property type="molecule type" value="Genomic_DNA"/>
</dbReference>
<accession>A0A318J8S7</accession>
<evidence type="ECO:0000313" key="2">
    <source>
        <dbReference type="Proteomes" id="UP000247792"/>
    </source>
</evidence>
<sequence length="642" mass="71271">MHETPVLANARLSIPGLPSLTDQMLSGGLYALIAEMPPARIPVLASSLQYAWSKQQNCTVILPSHPEAFLERIDALGVYDTSRALESGKLQIFLRQDNFAKNMFRFGAERFAKELDYFGIPDDSYLIFDQADELFSLHDLSLAMEQVEALRLWFGKHRVTALLVFSRLSGNSAETLQAMMDQLSGIVRMSSGRPGLELTFDYWQSPEGTIAARQYPLLTLDNGMYKVGARAAEEMAEQIDEVQQHGPAKFFYMDEDLASLANELPGNWQRVSSLIGMLHATRGLQAATVVLSFQRHTGLRELAETVHTLRMSLGKKAHIVIREKQASLRYQNEALLLRLGVNLVIHRDIPENRLPLLLESLKGQSFDRNVDIDFEVALASVIPSGLRGYLLPPRFAREAGIIMERGTALNIPCVLVIGELVEGTSFPDILARISISRPGDLLSSDGKACYLFFNACPESALQLTLERILGAAAGTAFHEVSYLIDRREIALALSNLVHAARDVELTDYSSRVSERTSERTPERVAMEMPTVPLFYQSAEKVDGQLEAQLDEQLDTRVEISVSAPIAVQADRHFVHEPDEALEQDIDIVTAIADEEPELSSDDDEKFKFNPVADDSAMRAANQVFGKQPAPRATRAAYKKQAG</sequence>
<dbReference type="InterPro" id="IPR017745">
    <property type="entry name" value="BcsE"/>
</dbReference>
<organism evidence="1 2">
    <name type="scientific">Undibacterium pigrum</name>
    <dbReference type="NCBI Taxonomy" id="401470"/>
    <lineage>
        <taxon>Bacteria</taxon>
        <taxon>Pseudomonadati</taxon>
        <taxon>Pseudomonadota</taxon>
        <taxon>Betaproteobacteria</taxon>
        <taxon>Burkholderiales</taxon>
        <taxon>Oxalobacteraceae</taxon>
        <taxon>Undibacterium</taxon>
    </lineage>
</organism>
<dbReference type="AlphaFoldDB" id="A0A318J8S7"/>
<gene>
    <name evidence="1" type="ORF">DFR42_10410</name>
</gene>
<dbReference type="GO" id="GO:0035438">
    <property type="term" value="F:cyclic-di-GMP binding"/>
    <property type="evidence" value="ECO:0007669"/>
    <property type="project" value="InterPro"/>
</dbReference>
<dbReference type="OrthoDB" id="5840260at2"/>
<comment type="caution">
    <text evidence="1">The sequence shown here is derived from an EMBL/GenBank/DDBJ whole genome shotgun (WGS) entry which is preliminary data.</text>
</comment>
<reference evidence="1 2" key="1">
    <citation type="submission" date="2018-05" db="EMBL/GenBank/DDBJ databases">
        <title>Genomic Encyclopedia of Type Strains, Phase IV (KMG-IV): sequencing the most valuable type-strain genomes for metagenomic binning, comparative biology and taxonomic classification.</title>
        <authorList>
            <person name="Goeker M."/>
        </authorList>
    </citation>
    <scope>NUCLEOTIDE SEQUENCE [LARGE SCALE GENOMIC DNA]</scope>
    <source>
        <strain evidence="1 2">DSM 19792</strain>
    </source>
</reference>
<name>A0A318J8S7_9BURK</name>
<protein>
    <submittedName>
        <fullName evidence="1">Cellulose biosynthesis protein BcsE</fullName>
    </submittedName>
</protein>
<dbReference type="Proteomes" id="UP000247792">
    <property type="component" value="Unassembled WGS sequence"/>
</dbReference>
<dbReference type="RefSeq" id="WP_110255578.1">
    <property type="nucleotide sequence ID" value="NZ_QJKB01000004.1"/>
</dbReference>